<dbReference type="PANTHER" id="PTHR24567:SF26">
    <property type="entry name" value="REGULATORY PROTEIN YEIL"/>
    <property type="match status" value="1"/>
</dbReference>
<keyword evidence="2" id="KW-0238">DNA-binding</keyword>
<dbReference type="RefSeq" id="WP_097553876.1">
    <property type="nucleotide sequence ID" value="NZ_PCMW01000033.1"/>
</dbReference>
<dbReference type="PANTHER" id="PTHR24567">
    <property type="entry name" value="CRP FAMILY TRANSCRIPTIONAL REGULATORY PROTEIN"/>
    <property type="match status" value="1"/>
</dbReference>
<dbReference type="GO" id="GO:0003677">
    <property type="term" value="F:DNA binding"/>
    <property type="evidence" value="ECO:0007669"/>
    <property type="project" value="UniProtKB-KW"/>
</dbReference>
<feature type="domain" description="Cyclic nucleotide-binding" evidence="4">
    <location>
        <begin position="12"/>
        <end position="91"/>
    </location>
</feature>
<gene>
    <name evidence="6" type="ORF">B0A77_06030</name>
</gene>
<dbReference type="InterPro" id="IPR014710">
    <property type="entry name" value="RmlC-like_jellyroll"/>
</dbReference>
<evidence type="ECO:0000256" key="3">
    <source>
        <dbReference type="ARBA" id="ARBA00023163"/>
    </source>
</evidence>
<evidence type="ECO:0000313" key="7">
    <source>
        <dbReference type="Proteomes" id="UP000220828"/>
    </source>
</evidence>
<organism evidence="6 7">
    <name type="scientific">Flavobacterium branchiophilum</name>
    <dbReference type="NCBI Taxonomy" id="55197"/>
    <lineage>
        <taxon>Bacteria</taxon>
        <taxon>Pseudomonadati</taxon>
        <taxon>Bacteroidota</taxon>
        <taxon>Flavobacteriia</taxon>
        <taxon>Flavobacteriales</taxon>
        <taxon>Flavobacteriaceae</taxon>
        <taxon>Flavobacterium</taxon>
    </lineage>
</organism>
<dbReference type="Gene3D" id="1.10.10.10">
    <property type="entry name" value="Winged helix-like DNA-binding domain superfamily/Winged helix DNA-binding domain"/>
    <property type="match status" value="1"/>
</dbReference>
<dbReference type="InterPro" id="IPR018490">
    <property type="entry name" value="cNMP-bd_dom_sf"/>
</dbReference>
<dbReference type="EMBL" id="PCMW01000033">
    <property type="protein sequence ID" value="PDS25011.1"/>
    <property type="molecule type" value="Genomic_DNA"/>
</dbReference>
<protein>
    <submittedName>
        <fullName evidence="6">Transcriptional regulator</fullName>
    </submittedName>
</protein>
<evidence type="ECO:0000256" key="2">
    <source>
        <dbReference type="ARBA" id="ARBA00023125"/>
    </source>
</evidence>
<dbReference type="GO" id="GO:0003700">
    <property type="term" value="F:DNA-binding transcription factor activity"/>
    <property type="evidence" value="ECO:0007669"/>
    <property type="project" value="TreeGrafter"/>
</dbReference>
<dbReference type="SMART" id="SM00419">
    <property type="entry name" value="HTH_CRP"/>
    <property type="match status" value="1"/>
</dbReference>
<evidence type="ECO:0000256" key="1">
    <source>
        <dbReference type="ARBA" id="ARBA00023015"/>
    </source>
</evidence>
<dbReference type="Proteomes" id="UP000220828">
    <property type="component" value="Unassembled WGS sequence"/>
</dbReference>
<dbReference type="PROSITE" id="PS51063">
    <property type="entry name" value="HTH_CRP_2"/>
    <property type="match status" value="1"/>
</dbReference>
<keyword evidence="3" id="KW-0804">Transcription</keyword>
<dbReference type="SUPFAM" id="SSF46785">
    <property type="entry name" value="Winged helix' DNA-binding domain"/>
    <property type="match status" value="1"/>
</dbReference>
<evidence type="ECO:0000259" key="4">
    <source>
        <dbReference type="PROSITE" id="PS50042"/>
    </source>
</evidence>
<dbReference type="Pfam" id="PF00027">
    <property type="entry name" value="cNMP_binding"/>
    <property type="match status" value="1"/>
</dbReference>
<dbReference type="InterPro" id="IPR050397">
    <property type="entry name" value="Env_Response_Regulators"/>
</dbReference>
<sequence>MANYWVFEDVNLFSLICPHKFKAYSSEHEYIYYTKGDYIYFQGDVSSTIYLVNEGKVKIGFIDDAGEEYVTAYLKKGDIFGENILLNETHRKEFAQAVDKTTSLCSVTLHQAEDLVRGNRSFSTSIYKFIGLKLKKIERRYQIMLFRDTRTRIIEFIKELKEDQSSTVLANSEILIQNPYSQSEIAKLVGTSRPTFNIIINELEKEGFLHYQKNKILLKNKLFNVD</sequence>
<reference evidence="6 7" key="1">
    <citation type="submission" date="2017-09" db="EMBL/GenBank/DDBJ databases">
        <title>Whole genomes of Flavobacteriaceae.</title>
        <authorList>
            <person name="Stine C."/>
            <person name="Li C."/>
            <person name="Tadesse D."/>
        </authorList>
    </citation>
    <scope>NUCLEOTIDE SEQUENCE [LARGE SCALE GENOMIC DNA]</scope>
    <source>
        <strain evidence="6 7">ATCC 35036</strain>
    </source>
</reference>
<name>A0A2H3KE20_9FLAO</name>
<dbReference type="Pfam" id="PF13545">
    <property type="entry name" value="HTH_Crp_2"/>
    <property type="match status" value="1"/>
</dbReference>
<feature type="domain" description="HTH crp-type" evidence="5">
    <location>
        <begin position="147"/>
        <end position="222"/>
    </location>
</feature>
<dbReference type="AlphaFoldDB" id="A0A2H3KE20"/>
<comment type="caution">
    <text evidence="6">The sequence shown here is derived from an EMBL/GenBank/DDBJ whole genome shotgun (WGS) entry which is preliminary data.</text>
</comment>
<dbReference type="SUPFAM" id="SSF51206">
    <property type="entry name" value="cAMP-binding domain-like"/>
    <property type="match status" value="1"/>
</dbReference>
<dbReference type="GO" id="GO:0005829">
    <property type="term" value="C:cytosol"/>
    <property type="evidence" value="ECO:0007669"/>
    <property type="project" value="TreeGrafter"/>
</dbReference>
<evidence type="ECO:0000313" key="6">
    <source>
        <dbReference type="EMBL" id="PDS25011.1"/>
    </source>
</evidence>
<dbReference type="OrthoDB" id="9788438at2"/>
<dbReference type="InterPro" id="IPR036390">
    <property type="entry name" value="WH_DNA-bd_sf"/>
</dbReference>
<dbReference type="Gene3D" id="2.60.120.10">
    <property type="entry name" value="Jelly Rolls"/>
    <property type="match status" value="1"/>
</dbReference>
<dbReference type="InterPro" id="IPR036388">
    <property type="entry name" value="WH-like_DNA-bd_sf"/>
</dbReference>
<dbReference type="CDD" id="cd00038">
    <property type="entry name" value="CAP_ED"/>
    <property type="match status" value="1"/>
</dbReference>
<dbReference type="InterPro" id="IPR012318">
    <property type="entry name" value="HTH_CRP"/>
</dbReference>
<dbReference type="PROSITE" id="PS50042">
    <property type="entry name" value="CNMP_BINDING_3"/>
    <property type="match status" value="1"/>
</dbReference>
<proteinExistence type="predicted"/>
<dbReference type="InterPro" id="IPR000595">
    <property type="entry name" value="cNMP-bd_dom"/>
</dbReference>
<keyword evidence="1" id="KW-0805">Transcription regulation</keyword>
<accession>A0A2H3KE20</accession>
<evidence type="ECO:0000259" key="5">
    <source>
        <dbReference type="PROSITE" id="PS51063"/>
    </source>
</evidence>
<dbReference type="SMART" id="SM00100">
    <property type="entry name" value="cNMP"/>
    <property type="match status" value="1"/>
</dbReference>